<reference evidence="1 2" key="1">
    <citation type="journal article" date="2022" name="Plant J.">
        <title>Chromosome-level genome of Camellia lanceoleosa provides a valuable resource for understanding genome evolution and self-incompatibility.</title>
        <authorList>
            <person name="Gong W."/>
            <person name="Xiao S."/>
            <person name="Wang L."/>
            <person name="Liao Z."/>
            <person name="Chang Y."/>
            <person name="Mo W."/>
            <person name="Hu G."/>
            <person name="Li W."/>
            <person name="Zhao G."/>
            <person name="Zhu H."/>
            <person name="Hu X."/>
            <person name="Ji K."/>
            <person name="Xiang X."/>
            <person name="Song Q."/>
            <person name="Yuan D."/>
            <person name="Jin S."/>
            <person name="Zhang L."/>
        </authorList>
    </citation>
    <scope>NUCLEOTIDE SEQUENCE [LARGE SCALE GENOMIC DNA]</scope>
    <source>
        <strain evidence="1">SQ_2022a</strain>
    </source>
</reference>
<dbReference type="EMBL" id="CM045758">
    <property type="protein sequence ID" value="KAI8028919.1"/>
    <property type="molecule type" value="Genomic_DNA"/>
</dbReference>
<name>A0ACC0IST9_9ERIC</name>
<dbReference type="Proteomes" id="UP001060215">
    <property type="component" value="Chromosome 1"/>
</dbReference>
<evidence type="ECO:0000313" key="2">
    <source>
        <dbReference type="Proteomes" id="UP001060215"/>
    </source>
</evidence>
<keyword evidence="2" id="KW-1185">Reference proteome</keyword>
<keyword evidence="1" id="KW-0378">Hydrolase</keyword>
<organism evidence="1 2">
    <name type="scientific">Camellia lanceoleosa</name>
    <dbReference type="NCBI Taxonomy" id="1840588"/>
    <lineage>
        <taxon>Eukaryota</taxon>
        <taxon>Viridiplantae</taxon>
        <taxon>Streptophyta</taxon>
        <taxon>Embryophyta</taxon>
        <taxon>Tracheophyta</taxon>
        <taxon>Spermatophyta</taxon>
        <taxon>Magnoliopsida</taxon>
        <taxon>eudicotyledons</taxon>
        <taxon>Gunneridae</taxon>
        <taxon>Pentapetalae</taxon>
        <taxon>asterids</taxon>
        <taxon>Ericales</taxon>
        <taxon>Theaceae</taxon>
        <taxon>Camellia</taxon>
    </lineage>
</organism>
<accession>A0ACC0IST9</accession>
<evidence type="ECO:0000313" key="1">
    <source>
        <dbReference type="EMBL" id="KAI8028919.1"/>
    </source>
</evidence>
<sequence length="390" mass="43749">MLRSMAQAMFNPSKKGSLAPSCHKGIALIRDTQHHFNEREIDWGFTSFMPLSELHDSCKGYLVNDTVIVEADVSVRCSQDSKKETRSEGHKESSQPPSQENNSKNVVDNAPPGKIRFLSYWVSPEASLVLERIHNRYKGTFAKFSMASVLVQTVFLESFASFIESMSTTKICEVNKEALCVAVKDFEHVGLDLSWLKQRLDQAKMVNKRSELLASIDSYEKTIEHSRAKLRELKEGLAKAKAEAEHLLVYNVPDSETLSYGWSRSAHFSLALIKHLNGDLIVRKDTQHEFNRHKSDWGYTYFIPLGELFDPSRGYLLDDTIIVETDIAVPSRDSKESGSQEESQHPSQDNNSGNVEVDTTAISGEEVSSVESVWQGLALIEASSVDKEAK</sequence>
<proteinExistence type="predicted"/>
<gene>
    <name evidence="1" type="ORF">LOK49_LG01G00258</name>
</gene>
<comment type="caution">
    <text evidence="1">The sequence shown here is derived from an EMBL/GenBank/DDBJ whole genome shotgun (WGS) entry which is preliminary data.</text>
</comment>
<protein>
    <submittedName>
        <fullName evidence="1">Ubiquitin carboxyl-terminal hydrolase 12</fullName>
    </submittedName>
</protein>